<feature type="domain" description="Tail specific protease" evidence="2">
    <location>
        <begin position="126"/>
        <end position="316"/>
    </location>
</feature>
<organism evidence="3 4">
    <name type="scientific">Sphingomonas quercus</name>
    <dbReference type="NCBI Taxonomy" id="2842451"/>
    <lineage>
        <taxon>Bacteria</taxon>
        <taxon>Pseudomonadati</taxon>
        <taxon>Pseudomonadota</taxon>
        <taxon>Alphaproteobacteria</taxon>
        <taxon>Sphingomonadales</taxon>
        <taxon>Sphingomonadaceae</taxon>
        <taxon>Sphingomonas</taxon>
    </lineage>
</organism>
<dbReference type="Proteomes" id="UP000776276">
    <property type="component" value="Unassembled WGS sequence"/>
</dbReference>
<dbReference type="Pfam" id="PF03572">
    <property type="entry name" value="Peptidase_S41"/>
    <property type="match status" value="1"/>
</dbReference>
<dbReference type="PANTHER" id="PTHR11261">
    <property type="entry name" value="INTERPHOTORECEPTOR RETINOID-BINDING PROTEIN"/>
    <property type="match status" value="1"/>
</dbReference>
<reference evidence="3 4" key="1">
    <citation type="submission" date="2021-06" db="EMBL/GenBank/DDBJ databases">
        <title>Sphingomonas sp. XMGL2, whole genome shotgun sequencing project.</title>
        <authorList>
            <person name="Zhao G."/>
            <person name="Shen L."/>
        </authorList>
    </citation>
    <scope>NUCLEOTIDE SEQUENCE [LARGE SCALE GENOMIC DNA]</scope>
    <source>
        <strain evidence="3 4">XMGL2</strain>
    </source>
</reference>
<sequence length="450" mass="47159">MILRLCFAACASVLPLLAASAAPAAAQAGPQPVAAPAKAIDPAGRQAVVEKLAQSMRDQYVFPEIGEQAAAALTAALARGDYNALSDPAALAARLTADLAAVAHDKHLRVISQASPPPPPPAGARPAPRDEAGIVRADKLANDIGYIEVSGFPPPPVFKPVLDRALAKLKGSRALIIDDRRNGGGVPQSVAYLVSYLLPPGEPVTIIEFIGRTPGTREFKRDRTITSPTPFSFGGVPIYVLTSKATFSGGEEFAYDLKTMKRATLVGEVTGGGANPVGPVSLGYDLLVAMPGGRPESPITKTNWEGVGVEPDVRVPEAEALGAALKALGEEPVADINAASREQLFTPRSTPVPGSDAVLRRVIAMYATGKMDDTLFAPDAIEEARRALPFMLAQRMRYGELKSLTFREVRMGADMYVATFDNGAAGIGIAVDPDGRVLATTGFMPHPPGK</sequence>
<dbReference type="PANTHER" id="PTHR11261:SF3">
    <property type="entry name" value="RETINOL-BINDING PROTEIN 3"/>
    <property type="match status" value="1"/>
</dbReference>
<comment type="caution">
    <text evidence="3">The sequence shown here is derived from an EMBL/GenBank/DDBJ whole genome shotgun (WGS) entry which is preliminary data.</text>
</comment>
<protein>
    <submittedName>
        <fullName evidence="3">S41 family peptidase</fullName>
    </submittedName>
</protein>
<name>A0ABS6BKG0_9SPHN</name>
<keyword evidence="1" id="KW-0732">Signal</keyword>
<feature type="chain" id="PRO_5045836392" evidence="1">
    <location>
        <begin position="27"/>
        <end position="450"/>
    </location>
</feature>
<accession>A0ABS6BKG0</accession>
<evidence type="ECO:0000259" key="2">
    <source>
        <dbReference type="SMART" id="SM00245"/>
    </source>
</evidence>
<dbReference type="EMBL" id="JAHKRT010000006">
    <property type="protein sequence ID" value="MBU3078781.1"/>
    <property type="molecule type" value="Genomic_DNA"/>
</dbReference>
<evidence type="ECO:0000256" key="1">
    <source>
        <dbReference type="SAM" id="SignalP"/>
    </source>
</evidence>
<dbReference type="CDD" id="cd07563">
    <property type="entry name" value="Peptidase_S41_IRBP"/>
    <property type="match status" value="1"/>
</dbReference>
<dbReference type="Pfam" id="PF11918">
    <property type="entry name" value="Peptidase_S41_N"/>
    <property type="match status" value="1"/>
</dbReference>
<dbReference type="RefSeq" id="WP_216325541.1">
    <property type="nucleotide sequence ID" value="NZ_JAHKRT010000006.1"/>
</dbReference>
<evidence type="ECO:0000313" key="3">
    <source>
        <dbReference type="EMBL" id="MBU3078781.1"/>
    </source>
</evidence>
<keyword evidence="4" id="KW-1185">Reference proteome</keyword>
<dbReference type="SMART" id="SM00245">
    <property type="entry name" value="TSPc"/>
    <property type="match status" value="1"/>
</dbReference>
<dbReference type="InterPro" id="IPR005151">
    <property type="entry name" value="Tail-specific_protease"/>
</dbReference>
<feature type="signal peptide" evidence="1">
    <location>
        <begin position="1"/>
        <end position="26"/>
    </location>
</feature>
<proteinExistence type="predicted"/>
<gene>
    <name evidence="3" type="ORF">KOF26_12970</name>
</gene>
<evidence type="ECO:0000313" key="4">
    <source>
        <dbReference type="Proteomes" id="UP000776276"/>
    </source>
</evidence>